<reference evidence="1" key="1">
    <citation type="submission" date="2022-07" db="EMBL/GenBank/DDBJ databases">
        <title>Phylogenomic reconstructions and comparative analyses of Kickxellomycotina fungi.</title>
        <authorList>
            <person name="Reynolds N.K."/>
            <person name="Stajich J.E."/>
            <person name="Barry K."/>
            <person name="Grigoriev I.V."/>
            <person name="Crous P."/>
            <person name="Smith M.E."/>
        </authorList>
    </citation>
    <scope>NUCLEOTIDE SEQUENCE</scope>
    <source>
        <strain evidence="1">CBS 190363</strain>
    </source>
</reference>
<proteinExistence type="predicted"/>
<protein>
    <submittedName>
        <fullName evidence="1">Uncharacterized protein</fullName>
    </submittedName>
</protein>
<dbReference type="Proteomes" id="UP001139981">
    <property type="component" value="Unassembled WGS sequence"/>
</dbReference>
<comment type="caution">
    <text evidence="1">The sequence shown here is derived from an EMBL/GenBank/DDBJ whole genome shotgun (WGS) entry which is preliminary data.</text>
</comment>
<dbReference type="EMBL" id="JANBVB010000008">
    <property type="protein sequence ID" value="KAJ2900273.1"/>
    <property type="molecule type" value="Genomic_DNA"/>
</dbReference>
<accession>A0ACC1M8L7</accession>
<organism evidence="1 2">
    <name type="scientific">Coemansia aciculifera</name>
    <dbReference type="NCBI Taxonomy" id="417176"/>
    <lineage>
        <taxon>Eukaryota</taxon>
        <taxon>Fungi</taxon>
        <taxon>Fungi incertae sedis</taxon>
        <taxon>Zoopagomycota</taxon>
        <taxon>Kickxellomycotina</taxon>
        <taxon>Kickxellomycetes</taxon>
        <taxon>Kickxellales</taxon>
        <taxon>Kickxellaceae</taxon>
        <taxon>Coemansia</taxon>
    </lineage>
</organism>
<name>A0ACC1M8L7_9FUNG</name>
<gene>
    <name evidence="1" type="ORF">IWW38_000617</name>
</gene>
<evidence type="ECO:0000313" key="1">
    <source>
        <dbReference type="EMBL" id="KAJ2900273.1"/>
    </source>
</evidence>
<evidence type="ECO:0000313" key="2">
    <source>
        <dbReference type="Proteomes" id="UP001139981"/>
    </source>
</evidence>
<keyword evidence="2" id="KW-1185">Reference proteome</keyword>
<sequence>MEVGIQPITLETTKMLARLYPSVVVRSVSSSIKSSDGGEQEQEQDKEPEQLPRLPEYDGQPSAQVLDRFFAADFIPPYQHSSSSGRSSRGAGDHESYGVKYVRYLHQFSQDQLARLKEKADLLQGPDERVFVDKIVSELSTSSGRSVWDSAAREAVLAYAIAVQARIEQSAELLDSWGAQLAESFWASRLPSSLWRSIHKHLLQSAADAPTTSSPVRADELEVAIELLFLFSNWSATGVAGTVCGALGTQAIQRVCLAVELFTRYARFSQQQQQQRRRASQSKPSSADLPEPGRVQRLRVGHKALLLLEVTWRLVVGGEAQALRRIGDDSTTRGGRSGGGMGKLGLARDALRQISEAVAKYPLLAGDVKADAERLLPFVHPFDGHVTRVAQLARFGPMRAMCKSDEDMLMRLSAMGSPSTHMLLADMMARTQLAGQTASQPLSQPQPLIESQAPSRRSRELGLTSPPPRAARDAIGAYVACVRMTRSEREYAEWWHRLIRERGLPLSLTLNAGGSTASAKRGLSSDVTINYDEANNSSNRRRFEFCGIVEAEDLPGLESHLDGRDISIAWPPSTAPEPEPLRAGYAEFYRALFPLLPALCRALVLTVVNWSPADRELPQRPFLASVGPSQVSASTCLGVVKYPPVSSDDPKPASPLGGSNVKRLVSGGGDGKSTASSSDNRSTANSDSRSTASSDSSETSSAAQQKHGKRSQLRHAPAELSARLVTQYAQWQAVGGLLMRLMLGLQANHVLQADYMAQLLMNENLIPAFFWWLGTANLDLCVDLPQSIRAHTFMATYTTSAASGGVWVPAVRGLYDCMRVLRRLTSHNGLRKGLLYKNKALYFYARLLRLPHLSIRQIAAELYRDIMPVVSKKMKQQPGCLDSIAQVYLNAPPSLADAFWLADFSLDPHVEMHRHVELLRLLHFYHNEEFGLLLPRDPALFPSLVSQVVDSLPLSLSPPHTPSSSSASARHGYTRHSSVLLSPPPQLSKHTAVAGKKSMAGTQRSCRQSGGSGSGASVSTPAGEHDWLTWESDLEDTLNDVYSPPQSATTI</sequence>